<feature type="transmembrane region" description="Helical" evidence="1">
    <location>
        <begin position="15"/>
        <end position="35"/>
    </location>
</feature>
<protein>
    <submittedName>
        <fullName evidence="2">Uncharacterized protein</fullName>
    </submittedName>
</protein>
<gene>
    <name evidence="2" type="ORF">K452DRAFT_27918</name>
</gene>
<name>A0A6A6BFM1_9PEZI</name>
<dbReference type="RefSeq" id="XP_033397895.1">
    <property type="nucleotide sequence ID" value="XM_033539404.1"/>
</dbReference>
<keyword evidence="1" id="KW-1133">Transmembrane helix</keyword>
<dbReference type="EMBL" id="ML995485">
    <property type="protein sequence ID" value="KAF2142183.1"/>
    <property type="molecule type" value="Genomic_DNA"/>
</dbReference>
<organism evidence="2 3">
    <name type="scientific">Aplosporella prunicola CBS 121167</name>
    <dbReference type="NCBI Taxonomy" id="1176127"/>
    <lineage>
        <taxon>Eukaryota</taxon>
        <taxon>Fungi</taxon>
        <taxon>Dikarya</taxon>
        <taxon>Ascomycota</taxon>
        <taxon>Pezizomycotina</taxon>
        <taxon>Dothideomycetes</taxon>
        <taxon>Dothideomycetes incertae sedis</taxon>
        <taxon>Botryosphaeriales</taxon>
        <taxon>Aplosporellaceae</taxon>
        <taxon>Aplosporella</taxon>
    </lineage>
</organism>
<keyword evidence="1" id="KW-0812">Transmembrane</keyword>
<keyword evidence="1" id="KW-0472">Membrane</keyword>
<dbReference type="AlphaFoldDB" id="A0A6A6BFM1"/>
<reference evidence="2" key="1">
    <citation type="journal article" date="2020" name="Stud. Mycol.">
        <title>101 Dothideomycetes genomes: a test case for predicting lifestyles and emergence of pathogens.</title>
        <authorList>
            <person name="Haridas S."/>
            <person name="Albert R."/>
            <person name="Binder M."/>
            <person name="Bloem J."/>
            <person name="Labutti K."/>
            <person name="Salamov A."/>
            <person name="Andreopoulos B."/>
            <person name="Baker S."/>
            <person name="Barry K."/>
            <person name="Bills G."/>
            <person name="Bluhm B."/>
            <person name="Cannon C."/>
            <person name="Castanera R."/>
            <person name="Culley D."/>
            <person name="Daum C."/>
            <person name="Ezra D."/>
            <person name="Gonzalez J."/>
            <person name="Henrissat B."/>
            <person name="Kuo A."/>
            <person name="Liang C."/>
            <person name="Lipzen A."/>
            <person name="Lutzoni F."/>
            <person name="Magnuson J."/>
            <person name="Mondo S."/>
            <person name="Nolan M."/>
            <person name="Ohm R."/>
            <person name="Pangilinan J."/>
            <person name="Park H.-J."/>
            <person name="Ramirez L."/>
            <person name="Alfaro M."/>
            <person name="Sun H."/>
            <person name="Tritt A."/>
            <person name="Yoshinaga Y."/>
            <person name="Zwiers L.-H."/>
            <person name="Turgeon B."/>
            <person name="Goodwin S."/>
            <person name="Spatafora J."/>
            <person name="Crous P."/>
            <person name="Grigoriev I."/>
        </authorList>
    </citation>
    <scope>NUCLEOTIDE SEQUENCE</scope>
    <source>
        <strain evidence="2">CBS 121167</strain>
    </source>
</reference>
<evidence type="ECO:0000313" key="3">
    <source>
        <dbReference type="Proteomes" id="UP000799438"/>
    </source>
</evidence>
<accession>A0A6A6BFM1</accession>
<dbReference type="GeneID" id="54296900"/>
<sequence>MLTLGLRLPRSRLLLLGRLALHIVLVGSTLLTTLLRSSGGDGKRSAAFSVGSVPDLLHGVAEADFETVLGCRSHLRCSAIPVNLKSCQSRPTCDPCCKKSTYVVRSVVVQETANQSRLLTLAKALNEVLAEACSHDDGWKVSWLLSEQERREKE</sequence>
<evidence type="ECO:0000256" key="1">
    <source>
        <dbReference type="SAM" id="Phobius"/>
    </source>
</evidence>
<evidence type="ECO:0000313" key="2">
    <source>
        <dbReference type="EMBL" id="KAF2142183.1"/>
    </source>
</evidence>
<proteinExistence type="predicted"/>
<dbReference type="Proteomes" id="UP000799438">
    <property type="component" value="Unassembled WGS sequence"/>
</dbReference>
<keyword evidence="3" id="KW-1185">Reference proteome</keyword>